<dbReference type="AlphaFoldDB" id="A0A0G0JJJ6"/>
<keyword evidence="1" id="KW-0175">Coiled coil</keyword>
<feature type="coiled-coil region" evidence="1">
    <location>
        <begin position="23"/>
        <end position="156"/>
    </location>
</feature>
<dbReference type="Proteomes" id="UP000034235">
    <property type="component" value="Unassembled WGS sequence"/>
</dbReference>
<organism evidence="2 3">
    <name type="scientific">Candidatus Daviesbacteria bacterium GW2011_GWA2_38_24</name>
    <dbReference type="NCBI Taxonomy" id="1618422"/>
    <lineage>
        <taxon>Bacteria</taxon>
        <taxon>Candidatus Daviesiibacteriota</taxon>
    </lineage>
</organism>
<protein>
    <recommendedName>
        <fullName evidence="4">DUF2130 domain-containing protein</fullName>
    </recommendedName>
</protein>
<dbReference type="Pfam" id="PF09903">
    <property type="entry name" value="DUF2130"/>
    <property type="match status" value="1"/>
</dbReference>
<dbReference type="InterPro" id="IPR019219">
    <property type="entry name" value="DUF2130"/>
</dbReference>
<evidence type="ECO:0000256" key="1">
    <source>
        <dbReference type="SAM" id="Coils"/>
    </source>
</evidence>
<evidence type="ECO:0008006" key="4">
    <source>
        <dbReference type="Google" id="ProtNLM"/>
    </source>
</evidence>
<accession>A0A0G0JJJ6</accession>
<evidence type="ECO:0000313" key="2">
    <source>
        <dbReference type="EMBL" id="KKQ67017.1"/>
    </source>
</evidence>
<proteinExistence type="predicted"/>
<reference evidence="2 3" key="1">
    <citation type="journal article" date="2015" name="Nature">
        <title>rRNA introns, odd ribosomes, and small enigmatic genomes across a large radiation of phyla.</title>
        <authorList>
            <person name="Brown C.T."/>
            <person name="Hug L.A."/>
            <person name="Thomas B.C."/>
            <person name="Sharon I."/>
            <person name="Castelle C.J."/>
            <person name="Singh A."/>
            <person name="Wilkins M.J."/>
            <person name="Williams K.H."/>
            <person name="Banfield J.F."/>
        </authorList>
    </citation>
    <scope>NUCLEOTIDE SEQUENCE [LARGE SCALE GENOMIC DNA]</scope>
</reference>
<dbReference type="PATRIC" id="fig|1618422.5.peg.575"/>
<sequence length="383" mass="44435">MSVSSITCPNCKNEISVDEALSHKIEENLKKELRQKMIAWQEEKEKALKKELLEKSDQESKLLKEELEEKKKQLNEAREFELQLRKEKTKLEDEKKAFELEKQRQLDEEREKIQKETANMMLEEHRLKDAEKDKQIEGMRKTIEELQLKANLTSQQLQGEVLELELEQLLCKEFPYDEILPVAKGIRGADVMQKVFDTNGKACGTIIWESKRTKAWSEEWVVKLKDDLRSSKADIAILITTILPQGVKNFVFRDGIYVTSFDCLIPVAQLIRSSLIQLFITKLINVGKNEKMEVIYNYLSGNEFRQRIEAIVEAFSSMREDLTQEKKVFTKLWSKREKEIDRVISNTIGMHGDLQGLMGASLPEIKALSVASLDLEIEEVKLK</sequence>
<evidence type="ECO:0000313" key="3">
    <source>
        <dbReference type="Proteomes" id="UP000034235"/>
    </source>
</evidence>
<comment type="caution">
    <text evidence="2">The sequence shown here is derived from an EMBL/GenBank/DDBJ whole genome shotgun (WGS) entry which is preliminary data.</text>
</comment>
<name>A0A0G0JJJ6_9BACT</name>
<gene>
    <name evidence="2" type="ORF">US86_C0002G0134</name>
</gene>
<dbReference type="EMBL" id="LBUP01000002">
    <property type="protein sequence ID" value="KKQ67017.1"/>
    <property type="molecule type" value="Genomic_DNA"/>
</dbReference>